<accession>A0A232LRP3</accession>
<protein>
    <recommendedName>
        <fullName evidence="7">Thiamine pyrophosphokinase</fullName>
        <ecNumber evidence="7">2.7.6.2</ecNumber>
    </recommendedName>
</protein>
<comment type="catalytic activity">
    <reaction evidence="7">
        <text>thiamine + ATP = thiamine diphosphate + AMP + H(+)</text>
        <dbReference type="Rhea" id="RHEA:11576"/>
        <dbReference type="ChEBI" id="CHEBI:15378"/>
        <dbReference type="ChEBI" id="CHEBI:18385"/>
        <dbReference type="ChEBI" id="CHEBI:30616"/>
        <dbReference type="ChEBI" id="CHEBI:58937"/>
        <dbReference type="ChEBI" id="CHEBI:456215"/>
    </reaction>
</comment>
<evidence type="ECO:0000256" key="5">
    <source>
        <dbReference type="ARBA" id="ARBA00022777"/>
    </source>
</evidence>
<dbReference type="SMART" id="SM00983">
    <property type="entry name" value="TPK_B1_binding"/>
    <property type="match status" value="1"/>
</dbReference>
<evidence type="ECO:0000256" key="3">
    <source>
        <dbReference type="ARBA" id="ARBA00022679"/>
    </source>
</evidence>
<evidence type="ECO:0000256" key="7">
    <source>
        <dbReference type="PIRNR" id="PIRNR031057"/>
    </source>
</evidence>
<dbReference type="Proteomes" id="UP000243515">
    <property type="component" value="Unassembled WGS sequence"/>
</dbReference>
<dbReference type="InterPro" id="IPR036371">
    <property type="entry name" value="TPK_B1-bd_sf"/>
</dbReference>
<dbReference type="PIRSF" id="PIRSF031057">
    <property type="entry name" value="Thiamin_pyrophosphokinase"/>
    <property type="match status" value="1"/>
</dbReference>
<dbReference type="Gene3D" id="3.40.50.10240">
    <property type="entry name" value="Thiamin pyrophosphokinase, catalytic domain"/>
    <property type="match status" value="1"/>
</dbReference>
<dbReference type="Pfam" id="PF04263">
    <property type="entry name" value="TPK_catalytic"/>
    <property type="match status" value="1"/>
</dbReference>
<dbReference type="UniPathway" id="UPA00060">
    <property type="reaction ID" value="UER00597"/>
</dbReference>
<comment type="similarity">
    <text evidence="2 7">Belongs to the thiamine pyrophosphokinase family.</text>
</comment>
<comment type="caution">
    <text evidence="9">The sequence shown here is derived from an EMBL/GenBank/DDBJ whole genome shotgun (WGS) entry which is preliminary data.</text>
</comment>
<reference evidence="9 10" key="1">
    <citation type="journal article" date="2015" name="Environ. Microbiol.">
        <title>Metagenome sequence of Elaphomyces granulatus from sporocarp tissue reveals Ascomycota ectomycorrhizal fingerprints of genome expansion and a Proteobacteria-rich microbiome.</title>
        <authorList>
            <person name="Quandt C.A."/>
            <person name="Kohler A."/>
            <person name="Hesse C.N."/>
            <person name="Sharpton T.J."/>
            <person name="Martin F."/>
            <person name="Spatafora J.W."/>
        </authorList>
    </citation>
    <scope>NUCLEOTIDE SEQUENCE [LARGE SCALE GENOMIC DNA]</scope>
    <source>
        <strain evidence="9 10">OSC145934</strain>
    </source>
</reference>
<evidence type="ECO:0000256" key="1">
    <source>
        <dbReference type="ARBA" id="ARBA00005078"/>
    </source>
</evidence>
<evidence type="ECO:0000256" key="2">
    <source>
        <dbReference type="ARBA" id="ARBA00006785"/>
    </source>
</evidence>
<evidence type="ECO:0000259" key="8">
    <source>
        <dbReference type="SMART" id="SM00983"/>
    </source>
</evidence>
<dbReference type="CDD" id="cd07995">
    <property type="entry name" value="TPK"/>
    <property type="match status" value="1"/>
</dbReference>
<dbReference type="InterPro" id="IPR007371">
    <property type="entry name" value="TPK_catalytic"/>
</dbReference>
<evidence type="ECO:0000313" key="9">
    <source>
        <dbReference type="EMBL" id="OXV06806.1"/>
    </source>
</evidence>
<dbReference type="Pfam" id="PF04265">
    <property type="entry name" value="TPK_B1_binding"/>
    <property type="match status" value="1"/>
</dbReference>
<dbReference type="OrthoDB" id="25149at2759"/>
<proteinExistence type="inferred from homology"/>
<keyword evidence="4 7" id="KW-0547">Nucleotide-binding</keyword>
<organism evidence="9 10">
    <name type="scientific">Elaphomyces granulatus</name>
    <dbReference type="NCBI Taxonomy" id="519963"/>
    <lineage>
        <taxon>Eukaryota</taxon>
        <taxon>Fungi</taxon>
        <taxon>Dikarya</taxon>
        <taxon>Ascomycota</taxon>
        <taxon>Pezizomycotina</taxon>
        <taxon>Eurotiomycetes</taxon>
        <taxon>Eurotiomycetidae</taxon>
        <taxon>Eurotiales</taxon>
        <taxon>Elaphomycetaceae</taxon>
        <taxon>Elaphomyces</taxon>
    </lineage>
</organism>
<dbReference type="NCBIfam" id="TIGR01378">
    <property type="entry name" value="thi_PPkinase"/>
    <property type="match status" value="1"/>
</dbReference>
<dbReference type="InterPro" id="IPR016966">
    <property type="entry name" value="Thiamin_pyrophosphokinase_euk"/>
</dbReference>
<dbReference type="GO" id="GO:0004788">
    <property type="term" value="F:thiamine diphosphokinase activity"/>
    <property type="evidence" value="ECO:0007669"/>
    <property type="project" value="UniProtKB-UniRule"/>
</dbReference>
<evidence type="ECO:0000313" key="10">
    <source>
        <dbReference type="Proteomes" id="UP000243515"/>
    </source>
</evidence>
<dbReference type="GO" id="GO:0030975">
    <property type="term" value="F:thiamine binding"/>
    <property type="evidence" value="ECO:0007669"/>
    <property type="project" value="UniProtKB-UniRule"/>
</dbReference>
<dbReference type="GO" id="GO:0005524">
    <property type="term" value="F:ATP binding"/>
    <property type="evidence" value="ECO:0007669"/>
    <property type="project" value="UniProtKB-UniRule"/>
</dbReference>
<comment type="pathway">
    <text evidence="1 7">Cofactor biosynthesis; thiamine diphosphate biosynthesis; thiamine diphosphate from thiamine: step 1/1.</text>
</comment>
<dbReference type="GO" id="GO:0009229">
    <property type="term" value="P:thiamine diphosphate biosynthetic process"/>
    <property type="evidence" value="ECO:0007669"/>
    <property type="project" value="UniProtKB-UniRule"/>
</dbReference>
<dbReference type="EMBL" id="NPHW01005392">
    <property type="protein sequence ID" value="OXV06806.1"/>
    <property type="molecule type" value="Genomic_DNA"/>
</dbReference>
<dbReference type="EC" id="2.7.6.2" evidence="7"/>
<keyword evidence="6 7" id="KW-0067">ATP-binding</keyword>
<sequence length="305" mass="33653">MDPEWDPTQFFHPPRPPLPFVILVLNQPINERAFTAISDFASCVVCADGGANRYYDLMKDRAQEDTNLPSAIIGDLDSILPHVRQHYEERGVPILHDPDQDSTDFTKCLNYLRSNASRIVPATVAEPTPQAGNGGGGCHVLILGGLGGRVDQAFSQIHHLYTTATDVSWSMGDLYLISEESISFVLRQGPNTIHTPGVNRPNCTTKLGMSSTMHSPYSDNSDSHPFVGAETLYLEENIGIIPISGPAHITTHGLEWDVTNWRTEMGGQISTSNHIRADKVQVYSDRPVLFTMELAARFKVGVKQR</sequence>
<dbReference type="SUPFAM" id="SSF63862">
    <property type="entry name" value="Thiamin pyrophosphokinase, substrate-binding domain"/>
    <property type="match status" value="1"/>
</dbReference>
<feature type="domain" description="Thiamin pyrophosphokinase thiamin-binding" evidence="8">
    <location>
        <begin position="228"/>
        <end position="288"/>
    </location>
</feature>
<dbReference type="GO" id="GO:0006772">
    <property type="term" value="P:thiamine metabolic process"/>
    <property type="evidence" value="ECO:0007669"/>
    <property type="project" value="InterPro"/>
</dbReference>
<evidence type="ECO:0000256" key="4">
    <source>
        <dbReference type="ARBA" id="ARBA00022741"/>
    </source>
</evidence>
<dbReference type="SUPFAM" id="SSF63999">
    <property type="entry name" value="Thiamin pyrophosphokinase, catalytic domain"/>
    <property type="match status" value="1"/>
</dbReference>
<dbReference type="PANTHER" id="PTHR13622">
    <property type="entry name" value="THIAMIN PYROPHOSPHOKINASE"/>
    <property type="match status" value="1"/>
</dbReference>
<evidence type="ECO:0000256" key="6">
    <source>
        <dbReference type="ARBA" id="ARBA00022840"/>
    </source>
</evidence>
<gene>
    <name evidence="9" type="ORF">Egran_05427</name>
</gene>
<dbReference type="GO" id="GO:0016301">
    <property type="term" value="F:kinase activity"/>
    <property type="evidence" value="ECO:0007669"/>
    <property type="project" value="UniProtKB-UniRule"/>
</dbReference>
<name>A0A232LRP3_9EURO</name>
<dbReference type="PANTHER" id="PTHR13622:SF8">
    <property type="entry name" value="THIAMIN PYROPHOSPHOKINASE 1"/>
    <property type="match status" value="1"/>
</dbReference>
<dbReference type="InterPro" id="IPR036759">
    <property type="entry name" value="TPK_catalytic_sf"/>
</dbReference>
<dbReference type="InterPro" id="IPR006282">
    <property type="entry name" value="Thi_PPkinase"/>
</dbReference>
<keyword evidence="3 7" id="KW-0808">Transferase</keyword>
<keyword evidence="10" id="KW-1185">Reference proteome</keyword>
<keyword evidence="5 7" id="KW-0418">Kinase</keyword>
<dbReference type="AlphaFoldDB" id="A0A232LRP3"/>
<dbReference type="InterPro" id="IPR007373">
    <property type="entry name" value="Thiamin_PyroPKinase_B1-bd"/>
</dbReference>